<comment type="caution">
    <text evidence="1">The sequence shown here is derived from an EMBL/GenBank/DDBJ whole genome shotgun (WGS) entry which is preliminary data.</text>
</comment>
<dbReference type="Gene3D" id="3.90.330.10">
    <property type="entry name" value="Nitrile hydratase alpha /Thiocyanate hydrolase gamma"/>
    <property type="match status" value="1"/>
</dbReference>
<dbReference type="Proteomes" id="UP000586722">
    <property type="component" value="Unassembled WGS sequence"/>
</dbReference>
<evidence type="ECO:0000313" key="1">
    <source>
        <dbReference type="EMBL" id="NBN79938.1"/>
    </source>
</evidence>
<evidence type="ECO:0000313" key="2">
    <source>
        <dbReference type="Proteomes" id="UP000586722"/>
    </source>
</evidence>
<accession>A0A7X5F547</accession>
<dbReference type="SUPFAM" id="SSF56209">
    <property type="entry name" value="Nitrile hydratase alpha chain"/>
    <property type="match status" value="1"/>
</dbReference>
<dbReference type="GO" id="GO:0003824">
    <property type="term" value="F:catalytic activity"/>
    <property type="evidence" value="ECO:0007669"/>
    <property type="project" value="InterPro"/>
</dbReference>
<dbReference type="GO" id="GO:0046914">
    <property type="term" value="F:transition metal ion binding"/>
    <property type="evidence" value="ECO:0007669"/>
    <property type="project" value="InterPro"/>
</dbReference>
<sequence length="114" mass="12004">MTDFLQTLATARAHIEATLLERAGTDAGLRALLQANPHAALRELFGSDPIPSVKISVVEEAAGEVILVLPRPITGEELPDELPDDLLDYAAGGAFKGCKGDGWTVQKVDLPGVS</sequence>
<keyword evidence="2" id="KW-1185">Reference proteome</keyword>
<dbReference type="RefSeq" id="WP_161709400.1">
    <property type="nucleotide sequence ID" value="NZ_JAABLQ010000002.1"/>
</dbReference>
<organism evidence="1 2">
    <name type="scientific">Pannonibacter tanglangensis</name>
    <dbReference type="NCBI Taxonomy" id="2750084"/>
    <lineage>
        <taxon>Bacteria</taxon>
        <taxon>Pseudomonadati</taxon>
        <taxon>Pseudomonadota</taxon>
        <taxon>Alphaproteobacteria</taxon>
        <taxon>Hyphomicrobiales</taxon>
        <taxon>Stappiaceae</taxon>
        <taxon>Pannonibacter</taxon>
    </lineage>
</organism>
<name>A0A7X5F547_9HYPH</name>
<protein>
    <submittedName>
        <fullName evidence="1">NHLP leader peptide family natural product</fullName>
    </submittedName>
</protein>
<gene>
    <name evidence="1" type="ORF">GWI72_16800</name>
</gene>
<dbReference type="AlphaFoldDB" id="A0A7X5F547"/>
<dbReference type="InterPro" id="IPR036648">
    <property type="entry name" value="CN_Hdrase_a/SCN_Hdrase_g_sf"/>
</dbReference>
<reference evidence="2" key="1">
    <citation type="submission" date="2020-01" db="EMBL/GenBank/DDBJ databases">
        <authorList>
            <person name="Fang Y."/>
            <person name="Sun R."/>
            <person name="Nie L."/>
            <person name="He J."/>
            <person name="Hao L."/>
            <person name="Wang L."/>
            <person name="Su S."/>
            <person name="Lv E."/>
            <person name="Zhang Z."/>
            <person name="Xie R."/>
            <person name="Liu H."/>
        </authorList>
    </citation>
    <scope>NUCLEOTIDE SEQUENCE [LARGE SCALE GENOMIC DNA]</scope>
    <source>
        <strain evidence="2">XCT-53</strain>
    </source>
</reference>
<dbReference type="EMBL" id="JAABLQ010000002">
    <property type="protein sequence ID" value="NBN79938.1"/>
    <property type="molecule type" value="Genomic_DNA"/>
</dbReference>
<proteinExistence type="predicted"/>